<proteinExistence type="predicted"/>
<dbReference type="Proteomes" id="UP000247099">
    <property type="component" value="Unassembled WGS sequence"/>
</dbReference>
<dbReference type="InterPro" id="IPR002686">
    <property type="entry name" value="Transposase_17"/>
</dbReference>
<name>A0A317ZG76_9BACT</name>
<dbReference type="OrthoDB" id="9815389at2"/>
<dbReference type="Gene3D" id="3.30.70.1290">
    <property type="entry name" value="Transposase IS200-like"/>
    <property type="match status" value="1"/>
</dbReference>
<dbReference type="GO" id="GO:0004803">
    <property type="term" value="F:transposase activity"/>
    <property type="evidence" value="ECO:0007669"/>
    <property type="project" value="InterPro"/>
</dbReference>
<dbReference type="RefSeq" id="WP_110130449.1">
    <property type="nucleotide sequence ID" value="NZ_QHJQ01000003.1"/>
</dbReference>
<feature type="domain" description="Transposase IS200-like" evidence="1">
    <location>
        <begin position="19"/>
        <end position="129"/>
    </location>
</feature>
<evidence type="ECO:0000259" key="1">
    <source>
        <dbReference type="SMART" id="SM01321"/>
    </source>
</evidence>
<accession>A0A317ZG76</accession>
<dbReference type="GO" id="GO:0006313">
    <property type="term" value="P:DNA transposition"/>
    <property type="evidence" value="ECO:0007669"/>
    <property type="project" value="InterPro"/>
</dbReference>
<keyword evidence="3" id="KW-1185">Reference proteome</keyword>
<protein>
    <recommendedName>
        <fullName evidence="1">Transposase IS200-like domain-containing protein</fullName>
    </recommendedName>
</protein>
<dbReference type="SUPFAM" id="SSF143422">
    <property type="entry name" value="Transposase IS200-like"/>
    <property type="match status" value="1"/>
</dbReference>
<dbReference type="InterPro" id="IPR052715">
    <property type="entry name" value="RAYT_transposase"/>
</dbReference>
<organism evidence="2 3">
    <name type="scientific">Coraliomargarita sinensis</name>
    <dbReference type="NCBI Taxonomy" id="2174842"/>
    <lineage>
        <taxon>Bacteria</taxon>
        <taxon>Pseudomonadati</taxon>
        <taxon>Verrucomicrobiota</taxon>
        <taxon>Opitutia</taxon>
        <taxon>Puniceicoccales</taxon>
        <taxon>Coraliomargaritaceae</taxon>
        <taxon>Coraliomargarita</taxon>
    </lineage>
</organism>
<dbReference type="InterPro" id="IPR036515">
    <property type="entry name" value="Transposase_17_sf"/>
</dbReference>
<sequence>MARAERKWLYHHTPSWVRPENERFFLTLCCKDRSREQLTHPDVVEGIFDSIQFGQQRGDWYVRLILLMPDHLHLIAAFPDCEASMTRTIRNWKRLMARRHGIVWQKGFFDHRLRNDAALDEKAAYIRLNPVRAGLCKHPETWPYVWEPEDIQDVTK</sequence>
<dbReference type="SMART" id="SM01321">
    <property type="entry name" value="Y1_Tnp"/>
    <property type="match status" value="1"/>
</dbReference>
<evidence type="ECO:0000313" key="2">
    <source>
        <dbReference type="EMBL" id="PXA04644.1"/>
    </source>
</evidence>
<dbReference type="PANTHER" id="PTHR36966">
    <property type="entry name" value="REP-ASSOCIATED TYROSINE TRANSPOSASE"/>
    <property type="match status" value="1"/>
</dbReference>
<dbReference type="InParanoid" id="A0A317ZG76"/>
<comment type="caution">
    <text evidence="2">The sequence shown here is derived from an EMBL/GenBank/DDBJ whole genome shotgun (WGS) entry which is preliminary data.</text>
</comment>
<dbReference type="EMBL" id="QHJQ01000003">
    <property type="protein sequence ID" value="PXA04644.1"/>
    <property type="molecule type" value="Genomic_DNA"/>
</dbReference>
<reference evidence="2 3" key="1">
    <citation type="submission" date="2018-05" db="EMBL/GenBank/DDBJ databases">
        <title>Coraliomargarita sinensis sp. nov., isolated from a marine solar saltern.</title>
        <authorList>
            <person name="Zhou L.Y."/>
        </authorList>
    </citation>
    <scope>NUCLEOTIDE SEQUENCE [LARGE SCALE GENOMIC DNA]</scope>
    <source>
        <strain evidence="2 3">WN38</strain>
    </source>
</reference>
<dbReference type="PANTHER" id="PTHR36966:SF1">
    <property type="entry name" value="REP-ASSOCIATED TYROSINE TRANSPOSASE"/>
    <property type="match status" value="1"/>
</dbReference>
<gene>
    <name evidence="2" type="ORF">DDZ13_05585</name>
</gene>
<dbReference type="AlphaFoldDB" id="A0A317ZG76"/>
<evidence type="ECO:0000313" key="3">
    <source>
        <dbReference type="Proteomes" id="UP000247099"/>
    </source>
</evidence>
<dbReference type="NCBIfam" id="NF047646">
    <property type="entry name" value="REP_Tyr_transpos"/>
    <property type="match status" value="1"/>
</dbReference>
<dbReference type="GO" id="GO:0043565">
    <property type="term" value="F:sequence-specific DNA binding"/>
    <property type="evidence" value="ECO:0007669"/>
    <property type="project" value="TreeGrafter"/>
</dbReference>